<organism evidence="3 4">
    <name type="scientific">Fulvivirga marina</name>
    <dbReference type="NCBI Taxonomy" id="2494733"/>
    <lineage>
        <taxon>Bacteria</taxon>
        <taxon>Pseudomonadati</taxon>
        <taxon>Bacteroidota</taxon>
        <taxon>Cytophagia</taxon>
        <taxon>Cytophagales</taxon>
        <taxon>Fulvivirgaceae</taxon>
        <taxon>Fulvivirga</taxon>
    </lineage>
</organism>
<feature type="transmembrane region" description="Helical" evidence="2">
    <location>
        <begin position="6"/>
        <end position="25"/>
    </location>
</feature>
<evidence type="ECO:0000256" key="2">
    <source>
        <dbReference type="SAM" id="Phobius"/>
    </source>
</evidence>
<evidence type="ECO:0000313" key="4">
    <source>
        <dbReference type="Proteomes" id="UP000614216"/>
    </source>
</evidence>
<proteinExistence type="predicted"/>
<reference evidence="3" key="1">
    <citation type="submission" date="2021-01" db="EMBL/GenBank/DDBJ databases">
        <title>Fulvivirga kasyanovii gen. nov., sp nov., a novel member of the phylum Bacteroidetes isolated from seawater in a mussel farm.</title>
        <authorList>
            <person name="Zhao L.-H."/>
            <person name="Wang Z.-J."/>
        </authorList>
    </citation>
    <scope>NUCLEOTIDE SEQUENCE</scope>
    <source>
        <strain evidence="3">29W222</strain>
    </source>
</reference>
<protein>
    <submittedName>
        <fullName evidence="3">Uncharacterized protein</fullName>
    </submittedName>
</protein>
<feature type="coiled-coil region" evidence="1">
    <location>
        <begin position="57"/>
        <end position="105"/>
    </location>
</feature>
<comment type="caution">
    <text evidence="3">The sequence shown here is derived from an EMBL/GenBank/DDBJ whole genome shotgun (WGS) entry which is preliminary data.</text>
</comment>
<sequence>MNYIELAGIIIVIITGCIKIVEGIIKSQVEKRIKLEKEKIAGSHSGDNLVSNWVQWSQTLEKRVKEAEETIGALQEVIQYQKLKLIEMEGHNKALQDELQILKHKAK</sequence>
<name>A0A937KAL5_9BACT</name>
<keyword evidence="2" id="KW-0812">Transmembrane</keyword>
<keyword evidence="4" id="KW-1185">Reference proteome</keyword>
<dbReference type="RefSeq" id="WP_202854237.1">
    <property type="nucleotide sequence ID" value="NZ_JAEUGD010000001.1"/>
</dbReference>
<keyword evidence="2" id="KW-1133">Transmembrane helix</keyword>
<dbReference type="EMBL" id="JAEUGD010000001">
    <property type="protein sequence ID" value="MBL6444692.1"/>
    <property type="molecule type" value="Genomic_DNA"/>
</dbReference>
<dbReference type="AlphaFoldDB" id="A0A937KAL5"/>
<keyword evidence="2" id="KW-0472">Membrane</keyword>
<gene>
    <name evidence="3" type="ORF">JMN32_00120</name>
</gene>
<dbReference type="Proteomes" id="UP000614216">
    <property type="component" value="Unassembled WGS sequence"/>
</dbReference>
<accession>A0A937KAL5</accession>
<evidence type="ECO:0000313" key="3">
    <source>
        <dbReference type="EMBL" id="MBL6444692.1"/>
    </source>
</evidence>
<evidence type="ECO:0000256" key="1">
    <source>
        <dbReference type="SAM" id="Coils"/>
    </source>
</evidence>
<keyword evidence="1" id="KW-0175">Coiled coil</keyword>